<dbReference type="PANTHER" id="PTHR47505:SF1">
    <property type="entry name" value="DNA UTILIZATION PROTEIN YHGH"/>
    <property type="match status" value="1"/>
</dbReference>
<organism evidence="2 3">
    <name type="scientific">Candidatus Lactobacillus pullistercoris</name>
    <dbReference type="NCBI Taxonomy" id="2838636"/>
    <lineage>
        <taxon>Bacteria</taxon>
        <taxon>Bacillati</taxon>
        <taxon>Bacillota</taxon>
        <taxon>Bacilli</taxon>
        <taxon>Lactobacillales</taxon>
        <taxon>Lactobacillaceae</taxon>
        <taxon>Lactobacillus</taxon>
    </lineage>
</organism>
<accession>A0A9E2KTK1</accession>
<evidence type="ECO:0000256" key="1">
    <source>
        <dbReference type="ARBA" id="ARBA00008007"/>
    </source>
</evidence>
<evidence type="ECO:0000313" key="2">
    <source>
        <dbReference type="EMBL" id="MBU3829033.1"/>
    </source>
</evidence>
<reference evidence="2" key="2">
    <citation type="submission" date="2021-04" db="EMBL/GenBank/DDBJ databases">
        <authorList>
            <person name="Gilroy R."/>
        </authorList>
    </citation>
    <scope>NUCLEOTIDE SEQUENCE</scope>
    <source>
        <strain evidence="2">F6-686</strain>
    </source>
</reference>
<proteinExistence type="inferred from homology"/>
<dbReference type="InterPro" id="IPR000836">
    <property type="entry name" value="PRTase_dom"/>
</dbReference>
<dbReference type="AlphaFoldDB" id="A0A9E2KTK1"/>
<comment type="similarity">
    <text evidence="1">Belongs to the ComF/GntX family.</text>
</comment>
<name>A0A9E2KTK1_9LACO</name>
<dbReference type="CDD" id="cd06223">
    <property type="entry name" value="PRTases_typeI"/>
    <property type="match status" value="1"/>
</dbReference>
<protein>
    <submittedName>
        <fullName evidence="2">ComF family protein</fullName>
    </submittedName>
</protein>
<reference evidence="2" key="1">
    <citation type="journal article" date="2021" name="PeerJ">
        <title>Extensive microbial diversity within the chicken gut microbiome revealed by metagenomics and culture.</title>
        <authorList>
            <person name="Gilroy R."/>
            <person name="Ravi A."/>
            <person name="Getino M."/>
            <person name="Pursley I."/>
            <person name="Horton D.L."/>
            <person name="Alikhan N.F."/>
            <person name="Baker D."/>
            <person name="Gharbi K."/>
            <person name="Hall N."/>
            <person name="Watson M."/>
            <person name="Adriaenssens E.M."/>
            <person name="Foster-Nyarko E."/>
            <person name="Jarju S."/>
            <person name="Secka A."/>
            <person name="Antonio M."/>
            <person name="Oren A."/>
            <person name="Chaudhuri R.R."/>
            <person name="La Ragione R."/>
            <person name="Hildebrand F."/>
            <person name="Pallen M.J."/>
        </authorList>
    </citation>
    <scope>NUCLEOTIDE SEQUENCE</scope>
    <source>
        <strain evidence="2">F6-686</strain>
    </source>
</reference>
<dbReference type="PANTHER" id="PTHR47505">
    <property type="entry name" value="DNA UTILIZATION PROTEIN YHGH"/>
    <property type="match status" value="1"/>
</dbReference>
<sequence>MKQCLLCNQFFAVKPDLFDLFIFKKITGPRICPHCKKRFPLLKKTQCKICDKEMTKNEICSDCQMWDEIYHGKILKNRSIYEYSSAFHDLMVQYKRYGDYELRKVLQELIKDQLQKFEYDFYVPIPTSPEHRDRRQFDTISAIFQPLFPLTFMLEKKSGTRAQGQKNREQRLKTPQSFLIANLDGIRDNISNQRILLLDDIYTTGRTLYNARDKLLEVFPEVQIESFSICR</sequence>
<gene>
    <name evidence="2" type="ORF">H9806_07960</name>
</gene>
<evidence type="ECO:0000313" key="3">
    <source>
        <dbReference type="Proteomes" id="UP000823844"/>
    </source>
</evidence>
<dbReference type="Proteomes" id="UP000823844">
    <property type="component" value="Unassembled WGS sequence"/>
</dbReference>
<dbReference type="InterPro" id="IPR029057">
    <property type="entry name" value="PRTase-like"/>
</dbReference>
<comment type="caution">
    <text evidence="2">The sequence shown here is derived from an EMBL/GenBank/DDBJ whole genome shotgun (WGS) entry which is preliminary data.</text>
</comment>
<dbReference type="Gene3D" id="3.40.50.2020">
    <property type="match status" value="1"/>
</dbReference>
<dbReference type="SUPFAM" id="SSF53271">
    <property type="entry name" value="PRTase-like"/>
    <property type="match status" value="1"/>
</dbReference>
<dbReference type="InterPro" id="IPR051910">
    <property type="entry name" value="ComF/GntX_DNA_util-trans"/>
</dbReference>
<dbReference type="EMBL" id="JAHLFT010000103">
    <property type="protein sequence ID" value="MBU3829033.1"/>
    <property type="molecule type" value="Genomic_DNA"/>
</dbReference>